<dbReference type="PROSITE" id="PS00831">
    <property type="entry name" value="RIBOSOMAL_L27"/>
    <property type="match status" value="1"/>
</dbReference>
<dbReference type="Proteomes" id="UP001497383">
    <property type="component" value="Chromosome 8"/>
</dbReference>
<accession>A0ABP0ZU76</accession>
<evidence type="ECO:0000313" key="12">
    <source>
        <dbReference type="Proteomes" id="UP001497383"/>
    </source>
</evidence>
<dbReference type="GeneID" id="92211114"/>
<dbReference type="InterPro" id="IPR018261">
    <property type="entry name" value="Ribosomal_bL27_CS"/>
</dbReference>
<evidence type="ECO:0000256" key="6">
    <source>
        <dbReference type="ARBA" id="ARBA00023274"/>
    </source>
</evidence>
<feature type="region of interest" description="Disordered" evidence="9">
    <location>
        <begin position="33"/>
        <end position="59"/>
    </location>
</feature>
<dbReference type="InterPro" id="IPR041244">
    <property type="entry name" value="Ribosomal_bL27m_C"/>
</dbReference>
<evidence type="ECO:0000256" key="1">
    <source>
        <dbReference type="ARBA" id="ARBA00004173"/>
    </source>
</evidence>
<evidence type="ECO:0000259" key="10">
    <source>
        <dbReference type="Pfam" id="PF18471"/>
    </source>
</evidence>
<keyword evidence="5" id="KW-0496">Mitochondrion</keyword>
<evidence type="ECO:0000313" key="11">
    <source>
        <dbReference type="EMBL" id="CAK9442175.1"/>
    </source>
</evidence>
<dbReference type="Pfam" id="PF01016">
    <property type="entry name" value="Ribosomal_L27"/>
    <property type="match status" value="1"/>
</dbReference>
<name>A0ABP0ZU76_9ASCO</name>
<dbReference type="PANTHER" id="PTHR15893:SF0">
    <property type="entry name" value="LARGE RIBOSOMAL SUBUNIT PROTEIN BL27M"/>
    <property type="match status" value="1"/>
</dbReference>
<dbReference type="Gene3D" id="2.40.50.100">
    <property type="match status" value="1"/>
</dbReference>
<protein>
    <recommendedName>
        <fullName evidence="7">Large ribosomal subunit protein bL27m</fullName>
    </recommendedName>
    <alternativeName>
        <fullName evidence="8">54S ribosomal protein L2, mitochondrial</fullName>
    </alternativeName>
</protein>
<comment type="similarity">
    <text evidence="2">Belongs to the bacterial ribosomal protein bL27 family.</text>
</comment>
<dbReference type="SUPFAM" id="SSF110324">
    <property type="entry name" value="Ribosomal L27 protein-like"/>
    <property type="match status" value="1"/>
</dbReference>
<evidence type="ECO:0000256" key="7">
    <source>
        <dbReference type="ARBA" id="ARBA00035267"/>
    </source>
</evidence>
<keyword evidence="3" id="KW-0809">Transit peptide</keyword>
<comment type="subcellular location">
    <subcellularLocation>
        <location evidence="1">Mitochondrion</location>
    </subcellularLocation>
</comment>
<dbReference type="Pfam" id="PF18471">
    <property type="entry name" value="Ribosomal_L27_C"/>
    <property type="match status" value="1"/>
</dbReference>
<keyword evidence="12" id="KW-1185">Reference proteome</keyword>
<evidence type="ECO:0000256" key="9">
    <source>
        <dbReference type="SAM" id="MobiDB-lite"/>
    </source>
</evidence>
<evidence type="ECO:0000256" key="8">
    <source>
        <dbReference type="ARBA" id="ARBA00035465"/>
    </source>
</evidence>
<evidence type="ECO:0000256" key="5">
    <source>
        <dbReference type="ARBA" id="ARBA00023128"/>
    </source>
</evidence>
<dbReference type="NCBIfam" id="TIGR00062">
    <property type="entry name" value="L27"/>
    <property type="match status" value="1"/>
</dbReference>
<feature type="domain" description="Large ribosomal subunit protein bL27m C-terminal" evidence="10">
    <location>
        <begin position="140"/>
        <end position="380"/>
    </location>
</feature>
<keyword evidence="6" id="KW-0687">Ribonucleoprotein</keyword>
<keyword evidence="4" id="KW-0689">Ribosomal protein</keyword>
<evidence type="ECO:0000256" key="3">
    <source>
        <dbReference type="ARBA" id="ARBA00022946"/>
    </source>
</evidence>
<reference evidence="11 12" key="1">
    <citation type="submission" date="2024-03" db="EMBL/GenBank/DDBJ databases">
        <authorList>
            <person name="Brejova B."/>
        </authorList>
    </citation>
    <scope>NUCLEOTIDE SEQUENCE [LARGE SCALE GENOMIC DNA]</scope>
    <source>
        <strain evidence="11 12">CBS 14171</strain>
    </source>
</reference>
<dbReference type="PRINTS" id="PR00063">
    <property type="entry name" value="RIBOSOMALL27"/>
</dbReference>
<evidence type="ECO:0000256" key="4">
    <source>
        <dbReference type="ARBA" id="ARBA00022980"/>
    </source>
</evidence>
<dbReference type="EMBL" id="OZ022412">
    <property type="protein sequence ID" value="CAK9442175.1"/>
    <property type="molecule type" value="Genomic_DNA"/>
</dbReference>
<dbReference type="RefSeq" id="XP_066832856.1">
    <property type="nucleotide sequence ID" value="XM_066976303.1"/>
</dbReference>
<gene>
    <name evidence="11" type="ORF">LODBEIA_P59180</name>
</gene>
<dbReference type="PANTHER" id="PTHR15893">
    <property type="entry name" value="RIBOSOMAL PROTEIN L27"/>
    <property type="match status" value="1"/>
</dbReference>
<sequence>MSFVKGVFDSAKRCTGLNSSYVLNSFIPVRTATKRAAGSRTNNKDSAGRRLGPKVPEGHPIKVGQIIMRQRGTKIHPGENTKIGVDHTIYAVEPGYVRFYFDPFHPRRKYVGVALKKDIRLPKEHFAPNLRRFGYVPISDADEAEAEENWKSRKEELATPRLEKQARKKAGARQHNLMKIAASIQDKFSTNWAQDTIDRAAVRLVNIYELILAGESLEAARIQETYNNLYDLRLQFRKGQLTQQQFENGKLEYQKLAATVDDHLGISVDGTLFKSMSSEEHKRLQTELREQLQQLFQTKATEPSYRPEAAALVETPGAFNAEERNELRNRYLPKVLPLHTPGSVLTDIDLKNPPENVKVQRVFDEASRTIKWIGRPKEVFA</sequence>
<proteinExistence type="inferred from homology"/>
<evidence type="ECO:0000256" key="2">
    <source>
        <dbReference type="ARBA" id="ARBA00010797"/>
    </source>
</evidence>
<organism evidence="11 12">
    <name type="scientific">Lodderomyces beijingensis</name>
    <dbReference type="NCBI Taxonomy" id="1775926"/>
    <lineage>
        <taxon>Eukaryota</taxon>
        <taxon>Fungi</taxon>
        <taxon>Dikarya</taxon>
        <taxon>Ascomycota</taxon>
        <taxon>Saccharomycotina</taxon>
        <taxon>Pichiomycetes</taxon>
        <taxon>Debaryomycetaceae</taxon>
        <taxon>Candida/Lodderomyces clade</taxon>
        <taxon>Lodderomyces</taxon>
    </lineage>
</organism>
<dbReference type="InterPro" id="IPR001684">
    <property type="entry name" value="Ribosomal_bL27"/>
</dbReference>